<dbReference type="InterPro" id="IPR000719">
    <property type="entry name" value="Prot_kinase_dom"/>
</dbReference>
<dbReference type="PROSITE" id="PS50011">
    <property type="entry name" value="PROTEIN_KINASE_DOM"/>
    <property type="match status" value="1"/>
</dbReference>
<dbReference type="PANTHER" id="PTHR37171">
    <property type="entry name" value="SERINE/THREONINE-PROTEIN KINASE YRZF-RELATED"/>
    <property type="match status" value="1"/>
</dbReference>
<proteinExistence type="predicted"/>
<dbReference type="InterPro" id="IPR001245">
    <property type="entry name" value="Ser-Thr/Tyr_kinase_cat_dom"/>
</dbReference>
<comment type="caution">
    <text evidence="2">The sequence shown here is derived from an EMBL/GenBank/DDBJ whole genome shotgun (WGS) entry which is preliminary data.</text>
</comment>
<dbReference type="Gene3D" id="1.10.510.10">
    <property type="entry name" value="Transferase(Phosphotransferase) domain 1"/>
    <property type="match status" value="1"/>
</dbReference>
<evidence type="ECO:0000259" key="1">
    <source>
        <dbReference type="PROSITE" id="PS50011"/>
    </source>
</evidence>
<evidence type="ECO:0000313" key="2">
    <source>
        <dbReference type="EMBL" id="RIA91691.1"/>
    </source>
</evidence>
<dbReference type="Pfam" id="PF07714">
    <property type="entry name" value="PK_Tyr_Ser-Thr"/>
    <property type="match status" value="1"/>
</dbReference>
<dbReference type="SUPFAM" id="SSF56112">
    <property type="entry name" value="Protein kinase-like (PK-like)"/>
    <property type="match status" value="1"/>
</dbReference>
<sequence>MEAQRFNYQDFKYNSILSYGENNKKVLECEFREKTIVLKSTDLTKKPKCLDEFLNEVEIYKVLAKLQGIYIPELLFYGDLANGMSFVIGMTIVGTTLNHHKINRQLKNRAIMTLRKIHKYNILHNDICKENILINEKGYVYLIDFRLSIQTYDENRFREEEAQLERLLEHM</sequence>
<dbReference type="STRING" id="658196.A0A397T9F7"/>
<feature type="domain" description="Protein kinase" evidence="1">
    <location>
        <begin position="1"/>
        <end position="171"/>
    </location>
</feature>
<dbReference type="AlphaFoldDB" id="A0A397T9F7"/>
<name>A0A397T9F7_9GLOM</name>
<dbReference type="InterPro" id="IPR008266">
    <property type="entry name" value="Tyr_kinase_AS"/>
</dbReference>
<dbReference type="InterPro" id="IPR052396">
    <property type="entry name" value="Meiotic_Drive_Suppr_Kinase"/>
</dbReference>
<dbReference type="GO" id="GO:0005524">
    <property type="term" value="F:ATP binding"/>
    <property type="evidence" value="ECO:0007669"/>
    <property type="project" value="InterPro"/>
</dbReference>
<gene>
    <name evidence="2" type="ORF">C1645_821720</name>
</gene>
<dbReference type="InterPro" id="IPR011009">
    <property type="entry name" value="Kinase-like_dom_sf"/>
</dbReference>
<evidence type="ECO:0000313" key="3">
    <source>
        <dbReference type="Proteomes" id="UP000265703"/>
    </source>
</evidence>
<keyword evidence="3" id="KW-1185">Reference proteome</keyword>
<accession>A0A397T9F7</accession>
<dbReference type="PANTHER" id="PTHR37171:SF1">
    <property type="entry name" value="SERINE_THREONINE-PROTEIN KINASE YRZF-RELATED"/>
    <property type="match status" value="1"/>
</dbReference>
<reference evidence="2 3" key="1">
    <citation type="submission" date="2018-06" db="EMBL/GenBank/DDBJ databases">
        <title>Comparative genomics reveals the genomic features of Rhizophagus irregularis, R. cerebriforme, R. diaphanum and Gigaspora rosea, and their symbiotic lifestyle signature.</title>
        <authorList>
            <person name="Morin E."/>
            <person name="San Clemente H."/>
            <person name="Chen E.C.H."/>
            <person name="De La Providencia I."/>
            <person name="Hainaut M."/>
            <person name="Kuo A."/>
            <person name="Kohler A."/>
            <person name="Murat C."/>
            <person name="Tang N."/>
            <person name="Roy S."/>
            <person name="Loubradou J."/>
            <person name="Henrissat B."/>
            <person name="Grigoriev I.V."/>
            <person name="Corradi N."/>
            <person name="Roux C."/>
            <person name="Martin F.M."/>
        </authorList>
    </citation>
    <scope>NUCLEOTIDE SEQUENCE [LARGE SCALE GENOMIC DNA]</scope>
    <source>
        <strain evidence="2 3">DAOM 227022</strain>
    </source>
</reference>
<dbReference type="EMBL" id="QKYT01000145">
    <property type="protein sequence ID" value="RIA91691.1"/>
    <property type="molecule type" value="Genomic_DNA"/>
</dbReference>
<dbReference type="GO" id="GO:0004672">
    <property type="term" value="F:protein kinase activity"/>
    <property type="evidence" value="ECO:0007669"/>
    <property type="project" value="InterPro"/>
</dbReference>
<protein>
    <recommendedName>
        <fullName evidence="1">Protein kinase domain-containing protein</fullName>
    </recommendedName>
</protein>
<dbReference type="OrthoDB" id="2156052at2759"/>
<organism evidence="2 3">
    <name type="scientific">Glomus cerebriforme</name>
    <dbReference type="NCBI Taxonomy" id="658196"/>
    <lineage>
        <taxon>Eukaryota</taxon>
        <taxon>Fungi</taxon>
        <taxon>Fungi incertae sedis</taxon>
        <taxon>Mucoromycota</taxon>
        <taxon>Glomeromycotina</taxon>
        <taxon>Glomeromycetes</taxon>
        <taxon>Glomerales</taxon>
        <taxon>Glomeraceae</taxon>
        <taxon>Glomus</taxon>
    </lineage>
</organism>
<dbReference type="PROSITE" id="PS00109">
    <property type="entry name" value="PROTEIN_KINASE_TYR"/>
    <property type="match status" value="1"/>
</dbReference>
<dbReference type="Proteomes" id="UP000265703">
    <property type="component" value="Unassembled WGS sequence"/>
</dbReference>